<protein>
    <recommendedName>
        <fullName evidence="1">Reverse transcriptase Ty1/copia-type domain-containing protein</fullName>
    </recommendedName>
</protein>
<keyword evidence="3" id="KW-1185">Reference proteome</keyword>
<dbReference type="InterPro" id="IPR043502">
    <property type="entry name" value="DNA/RNA_pol_sf"/>
</dbReference>
<name>A0AAQ3WT97_PASNO</name>
<dbReference type="InterPro" id="IPR013103">
    <property type="entry name" value="RVT_2"/>
</dbReference>
<dbReference type="Proteomes" id="UP001341281">
    <property type="component" value="Chromosome 04"/>
</dbReference>
<dbReference type="PANTHER" id="PTHR11439:SF450">
    <property type="entry name" value="REVERSE TRANSCRIPTASE TY1_COPIA-TYPE DOMAIN-CONTAINING PROTEIN"/>
    <property type="match status" value="1"/>
</dbReference>
<dbReference type="AlphaFoldDB" id="A0AAQ3WT97"/>
<organism evidence="2 3">
    <name type="scientific">Paspalum notatum var. saurae</name>
    <dbReference type="NCBI Taxonomy" id="547442"/>
    <lineage>
        <taxon>Eukaryota</taxon>
        <taxon>Viridiplantae</taxon>
        <taxon>Streptophyta</taxon>
        <taxon>Embryophyta</taxon>
        <taxon>Tracheophyta</taxon>
        <taxon>Spermatophyta</taxon>
        <taxon>Magnoliopsida</taxon>
        <taxon>Liliopsida</taxon>
        <taxon>Poales</taxon>
        <taxon>Poaceae</taxon>
        <taxon>PACMAD clade</taxon>
        <taxon>Panicoideae</taxon>
        <taxon>Andropogonodae</taxon>
        <taxon>Paspaleae</taxon>
        <taxon>Paspalinae</taxon>
        <taxon>Paspalum</taxon>
    </lineage>
</organism>
<proteinExistence type="predicted"/>
<evidence type="ECO:0000313" key="2">
    <source>
        <dbReference type="EMBL" id="WVZ72411.1"/>
    </source>
</evidence>
<dbReference type="CDD" id="cd09272">
    <property type="entry name" value="RNase_HI_RT_Ty1"/>
    <property type="match status" value="1"/>
</dbReference>
<gene>
    <name evidence="2" type="ORF">U9M48_020877</name>
</gene>
<sequence length="420" mass="47037">MDVEIQALHKNDTWELVPPKQDSNSIYSRGVHRDITAATIRLILSIAVSKGWQLRQLDVQNAFLHGVLEEEVFMKQPPGYRDESKPDFVCRLKKIPIWTQTGSTCLQLGFKASKSDTSLFYYKKNSIVIFMLIYVDDIIVASSSEAAIKVLLQALKSDFALKDLGDLHYFLGIEVTITKQGIKLSQEKYARDLLKRTGMLMCKGATTPLSVSGKLSAHDGVLLGPEDATRYRSIVGGLQYLTLTRPDLSFSVNKICQFLHSPTTTHWTAAKRVLRYLKHTMTIGLKIVRNPSTVISGFSDADWAGCVDDHRSTGGFAIFFGLNLVSWSARKQATVSRSSTEAEYKAVATATAEIIWLQSLLQEIGVPCPKQARIWCDNIGATYLSANPVFHARTKHIEIDFHFVRERVMHKFESVSCRSS</sequence>
<reference evidence="2 3" key="1">
    <citation type="submission" date="2024-02" db="EMBL/GenBank/DDBJ databases">
        <title>High-quality chromosome-scale genome assembly of Pensacola bahiagrass (Paspalum notatum Flugge var. saurae).</title>
        <authorList>
            <person name="Vega J.M."/>
            <person name="Podio M."/>
            <person name="Orjuela J."/>
            <person name="Siena L.A."/>
            <person name="Pessino S.C."/>
            <person name="Combes M.C."/>
            <person name="Mariac C."/>
            <person name="Albertini E."/>
            <person name="Pupilli F."/>
            <person name="Ortiz J.P.A."/>
            <person name="Leblanc O."/>
        </authorList>
    </citation>
    <scope>NUCLEOTIDE SEQUENCE [LARGE SCALE GENOMIC DNA]</scope>
    <source>
        <strain evidence="2">R1</strain>
        <tissue evidence="2">Leaf</tissue>
    </source>
</reference>
<feature type="domain" description="Reverse transcriptase Ty1/copia-type" evidence="1">
    <location>
        <begin position="35"/>
        <end position="209"/>
    </location>
</feature>
<dbReference type="EMBL" id="CP144748">
    <property type="protein sequence ID" value="WVZ72411.1"/>
    <property type="molecule type" value="Genomic_DNA"/>
</dbReference>
<dbReference type="SUPFAM" id="SSF56672">
    <property type="entry name" value="DNA/RNA polymerases"/>
    <property type="match status" value="1"/>
</dbReference>
<evidence type="ECO:0000259" key="1">
    <source>
        <dbReference type="Pfam" id="PF07727"/>
    </source>
</evidence>
<dbReference type="Pfam" id="PF07727">
    <property type="entry name" value="RVT_2"/>
    <property type="match status" value="1"/>
</dbReference>
<evidence type="ECO:0000313" key="3">
    <source>
        <dbReference type="Proteomes" id="UP001341281"/>
    </source>
</evidence>
<dbReference type="PANTHER" id="PTHR11439">
    <property type="entry name" value="GAG-POL-RELATED RETROTRANSPOSON"/>
    <property type="match status" value="1"/>
</dbReference>
<accession>A0AAQ3WT97</accession>